<dbReference type="Pfam" id="PF12680">
    <property type="entry name" value="SnoaL_2"/>
    <property type="match status" value="1"/>
</dbReference>
<reference evidence="3 4" key="1">
    <citation type="submission" date="2024-09" db="EMBL/GenBank/DDBJ databases">
        <authorList>
            <person name="Lee S.D."/>
        </authorList>
    </citation>
    <scope>NUCLEOTIDE SEQUENCE [LARGE SCALE GENOMIC DNA]</scope>
    <source>
        <strain evidence="3 4">N1-5</strain>
    </source>
</reference>
<feature type="compositionally biased region" description="Polar residues" evidence="1">
    <location>
        <begin position="132"/>
        <end position="143"/>
    </location>
</feature>
<proteinExistence type="predicted"/>
<dbReference type="RefSeq" id="WP_030254451.1">
    <property type="nucleotide sequence ID" value="NZ_JBHEZZ010000009.1"/>
</dbReference>
<comment type="caution">
    <text evidence="3">The sequence shown here is derived from an EMBL/GenBank/DDBJ whole genome shotgun (WGS) entry which is preliminary data.</text>
</comment>
<gene>
    <name evidence="3" type="ORF">ACEZDJ_18335</name>
</gene>
<dbReference type="SUPFAM" id="SSF54427">
    <property type="entry name" value="NTF2-like"/>
    <property type="match status" value="1"/>
</dbReference>
<evidence type="ECO:0000259" key="2">
    <source>
        <dbReference type="Pfam" id="PF12680"/>
    </source>
</evidence>
<dbReference type="EMBL" id="JBHEZZ010000009">
    <property type="protein sequence ID" value="MFC1403252.1"/>
    <property type="molecule type" value="Genomic_DNA"/>
</dbReference>
<dbReference type="Proteomes" id="UP001592528">
    <property type="component" value="Unassembled WGS sequence"/>
</dbReference>
<evidence type="ECO:0000313" key="4">
    <source>
        <dbReference type="Proteomes" id="UP001592528"/>
    </source>
</evidence>
<name>A0ABV6UP72_9ACTN</name>
<evidence type="ECO:0000313" key="3">
    <source>
        <dbReference type="EMBL" id="MFC1403252.1"/>
    </source>
</evidence>
<accession>A0ABV6UP72</accession>
<dbReference type="InterPro" id="IPR032710">
    <property type="entry name" value="NTF2-like_dom_sf"/>
</dbReference>
<protein>
    <submittedName>
        <fullName evidence="3">Nuclear transport factor 2 family protein</fullName>
    </submittedName>
</protein>
<dbReference type="InterPro" id="IPR037401">
    <property type="entry name" value="SnoaL-like"/>
</dbReference>
<dbReference type="Gene3D" id="3.10.450.50">
    <property type="match status" value="1"/>
</dbReference>
<feature type="region of interest" description="Disordered" evidence="1">
    <location>
        <begin position="128"/>
        <end position="151"/>
    </location>
</feature>
<sequence length="151" mass="16748">MLPRPVPAIAAELREALHTADIRQLRALFHPQVHWASTGPGDPARYGRAAALTWYQVRYDLGVRTQTQETLSLPAAIILALHITDPTTPDTTPTLYYRVFHLRGGQITHIRDHTDRAHALEAATRTLPTAIPRSTNPQATTAQLPDPDPTR</sequence>
<keyword evidence="4" id="KW-1185">Reference proteome</keyword>
<evidence type="ECO:0000256" key="1">
    <source>
        <dbReference type="SAM" id="MobiDB-lite"/>
    </source>
</evidence>
<organism evidence="3 4">
    <name type="scientific">Streptacidiphilus cavernicola</name>
    <dbReference type="NCBI Taxonomy" id="3342716"/>
    <lineage>
        <taxon>Bacteria</taxon>
        <taxon>Bacillati</taxon>
        <taxon>Actinomycetota</taxon>
        <taxon>Actinomycetes</taxon>
        <taxon>Kitasatosporales</taxon>
        <taxon>Streptomycetaceae</taxon>
        <taxon>Streptacidiphilus</taxon>
    </lineage>
</organism>
<feature type="domain" description="SnoaL-like" evidence="2">
    <location>
        <begin position="12"/>
        <end position="109"/>
    </location>
</feature>